<keyword evidence="2" id="KW-0812">Transmembrane</keyword>
<dbReference type="InterPro" id="IPR038573">
    <property type="entry name" value="BrnT_sf"/>
</dbReference>
<reference evidence="3 4" key="1">
    <citation type="journal article" date="2018" name="Int. J. Syst. Evol. Microbiol.">
        <title>Uliginosibacterium sediminicola sp. nov., isolated from freshwater sediment.</title>
        <authorList>
            <person name="Hwang W.M."/>
            <person name="Kim S.M."/>
            <person name="Kang K."/>
            <person name="Ahn T.Y."/>
        </authorList>
    </citation>
    <scope>NUCLEOTIDE SEQUENCE [LARGE SCALE GENOMIC DNA]</scope>
    <source>
        <strain evidence="3 4">M1-21</strain>
    </source>
</reference>
<evidence type="ECO:0000256" key="1">
    <source>
        <dbReference type="SAM" id="MobiDB-lite"/>
    </source>
</evidence>
<dbReference type="RefSeq" id="WP_345920820.1">
    <property type="nucleotide sequence ID" value="NZ_JBDIVE010000010.1"/>
</dbReference>
<dbReference type="InterPro" id="IPR007460">
    <property type="entry name" value="BrnT_toxin"/>
</dbReference>
<evidence type="ECO:0000313" key="4">
    <source>
        <dbReference type="Proteomes" id="UP001410394"/>
    </source>
</evidence>
<evidence type="ECO:0000256" key="2">
    <source>
        <dbReference type="SAM" id="Phobius"/>
    </source>
</evidence>
<dbReference type="Gene3D" id="3.10.450.530">
    <property type="entry name" value="Ribonuclease toxin, BrnT, of type II toxin-antitoxin system"/>
    <property type="match status" value="1"/>
</dbReference>
<keyword evidence="4" id="KW-1185">Reference proteome</keyword>
<gene>
    <name evidence="3" type="ORF">ABDB84_16295</name>
</gene>
<keyword evidence="2" id="KW-0472">Membrane</keyword>
<feature type="transmembrane region" description="Helical" evidence="2">
    <location>
        <begin position="56"/>
        <end position="73"/>
    </location>
</feature>
<dbReference type="Pfam" id="PF04365">
    <property type="entry name" value="BrnT_toxin"/>
    <property type="match status" value="1"/>
</dbReference>
<evidence type="ECO:0000313" key="3">
    <source>
        <dbReference type="EMBL" id="MEN3070044.1"/>
    </source>
</evidence>
<dbReference type="EMBL" id="JBDIVE010000010">
    <property type="protein sequence ID" value="MEN3070044.1"/>
    <property type="molecule type" value="Genomic_DNA"/>
</dbReference>
<proteinExistence type="predicted"/>
<keyword evidence="2" id="KW-1133">Transmembrane helix</keyword>
<dbReference type="Proteomes" id="UP001410394">
    <property type="component" value="Unassembled WGS sequence"/>
</dbReference>
<feature type="compositionally biased region" description="Basic and acidic residues" evidence="1">
    <location>
        <begin position="18"/>
        <end position="27"/>
    </location>
</feature>
<accession>A0ABU9Z1Z9</accession>
<organism evidence="3 4">
    <name type="scientific">Uliginosibacterium sediminicola</name>
    <dbReference type="NCBI Taxonomy" id="2024550"/>
    <lineage>
        <taxon>Bacteria</taxon>
        <taxon>Pseudomonadati</taxon>
        <taxon>Pseudomonadota</taxon>
        <taxon>Betaproteobacteria</taxon>
        <taxon>Rhodocyclales</taxon>
        <taxon>Zoogloeaceae</taxon>
        <taxon>Uliginosibacterium</taxon>
    </lineage>
</organism>
<protein>
    <submittedName>
        <fullName evidence="3">BrnT family toxin</fullName>
    </submittedName>
</protein>
<sequence>MASQRQGLSVMDVEWDEEKNSQNKEKHKLSFETAQGIFNDKRRIERLDKADDEDRIVTIGMIGGVCVLACYTIREYETHERYRLISARKADKQERKSYEAQRFLRT</sequence>
<feature type="region of interest" description="Disordered" evidence="1">
    <location>
        <begin position="1"/>
        <end position="27"/>
    </location>
</feature>
<comment type="caution">
    <text evidence="3">The sequence shown here is derived from an EMBL/GenBank/DDBJ whole genome shotgun (WGS) entry which is preliminary data.</text>
</comment>
<name>A0ABU9Z1Z9_9RHOO</name>